<dbReference type="CDD" id="cd01115">
    <property type="entry name" value="SLC13_permease"/>
    <property type="match status" value="1"/>
</dbReference>
<dbReference type="InterPro" id="IPR001898">
    <property type="entry name" value="SLC13A/DASS"/>
</dbReference>
<evidence type="ECO:0000256" key="1">
    <source>
        <dbReference type="ARBA" id="ARBA00004141"/>
    </source>
</evidence>
<feature type="transmembrane region" description="Helical" evidence="6">
    <location>
        <begin position="346"/>
        <end position="369"/>
    </location>
</feature>
<feature type="transmembrane region" description="Helical" evidence="6">
    <location>
        <begin position="123"/>
        <end position="146"/>
    </location>
</feature>
<feature type="domain" description="Citrate transporter-like" evidence="7">
    <location>
        <begin position="47"/>
        <end position="393"/>
    </location>
</feature>
<dbReference type="PROSITE" id="PS01271">
    <property type="entry name" value="NA_SULFATE"/>
    <property type="match status" value="1"/>
</dbReference>
<dbReference type="Pfam" id="PF03600">
    <property type="entry name" value="CitMHS"/>
    <property type="match status" value="1"/>
</dbReference>
<comment type="subcellular location">
    <subcellularLocation>
        <location evidence="1">Membrane</location>
        <topology evidence="1">Multi-pass membrane protein</topology>
    </subcellularLocation>
</comment>
<feature type="transmembrane region" description="Helical" evidence="6">
    <location>
        <begin position="41"/>
        <end position="70"/>
    </location>
</feature>
<dbReference type="GO" id="GO:0005886">
    <property type="term" value="C:plasma membrane"/>
    <property type="evidence" value="ECO:0007669"/>
    <property type="project" value="TreeGrafter"/>
</dbReference>
<feature type="transmembrane region" description="Helical" evidence="6">
    <location>
        <begin position="438"/>
        <end position="459"/>
    </location>
</feature>
<keyword evidence="2" id="KW-0813">Transport</keyword>
<name>A0A369Z9S0_HAEPH</name>
<feature type="transmembrane region" description="Helical" evidence="6">
    <location>
        <begin position="398"/>
        <end position="417"/>
    </location>
</feature>
<feature type="transmembrane region" description="Helical" evidence="6">
    <location>
        <begin position="166"/>
        <end position="187"/>
    </location>
</feature>
<evidence type="ECO:0000256" key="2">
    <source>
        <dbReference type="ARBA" id="ARBA00022448"/>
    </source>
</evidence>
<feature type="transmembrane region" description="Helical" evidence="6">
    <location>
        <begin position="82"/>
        <end position="102"/>
    </location>
</feature>
<comment type="caution">
    <text evidence="8">The sequence shown here is derived from an EMBL/GenBank/DDBJ whole genome shotgun (WGS) entry which is preliminary data.</text>
</comment>
<dbReference type="STRING" id="735.B0185_05210"/>
<evidence type="ECO:0000313" key="9">
    <source>
        <dbReference type="Proteomes" id="UP000253999"/>
    </source>
</evidence>
<accession>A0A369Z9S0</accession>
<evidence type="ECO:0000256" key="6">
    <source>
        <dbReference type="SAM" id="Phobius"/>
    </source>
</evidence>
<organism evidence="8 9">
    <name type="scientific">Haemophilus parahaemolyticus</name>
    <dbReference type="NCBI Taxonomy" id="735"/>
    <lineage>
        <taxon>Bacteria</taxon>
        <taxon>Pseudomonadati</taxon>
        <taxon>Pseudomonadota</taxon>
        <taxon>Gammaproteobacteria</taxon>
        <taxon>Pasteurellales</taxon>
        <taxon>Pasteurellaceae</taxon>
        <taxon>Haemophilus</taxon>
    </lineage>
</organism>
<dbReference type="Proteomes" id="UP000253999">
    <property type="component" value="Unassembled WGS sequence"/>
</dbReference>
<evidence type="ECO:0000259" key="7">
    <source>
        <dbReference type="Pfam" id="PF03600"/>
    </source>
</evidence>
<keyword evidence="4 6" id="KW-1133">Transmembrane helix</keyword>
<sequence>MSSTTKNPTRGYMILALDFLLFLALIKMLPFTPMENRGLALLIFIGILWLTEAFNITVTSLMVPILAIGLNVLPTKAAFAPFSEPIIFMFFGGFVLAAVMNIQKLDLWIANHIIRLARGNLKLTVLYLFAATAGLSLFINNTAVAAMMLPLTLGILKKVDLKTNRALYVFVLLGVAFSASIGGIGTLTGSAPNAILASQLKITFSEWLFYGIPVAILLMIGMMFSLLVVLRPNFNVPFEISLEGIPLTNKRKITLAVFVIAAFFLVFGSWLEPFIRSVLELSQPIKNFDAVVAMTAVIILCITHTATWSEIQDRTEWGVLMLFGGGLVLGIVLKETGASKILADTIVNYIGVQHWLVMTLVLTAFIVFLTEFTSNTATAALMTPIFISVAEGLGLPPVSLAAIVACSASCAFMLPIATPPNAIVFSTGYIKQSEMVKVGFILNIISTAVIGGLTYFFWINWH</sequence>
<dbReference type="PANTHER" id="PTHR10283:SF82">
    <property type="entry name" value="SOLUTE CARRIER FAMILY 13 MEMBER 2"/>
    <property type="match status" value="1"/>
</dbReference>
<evidence type="ECO:0000256" key="3">
    <source>
        <dbReference type="ARBA" id="ARBA00022692"/>
    </source>
</evidence>
<evidence type="ECO:0000256" key="5">
    <source>
        <dbReference type="ARBA" id="ARBA00023136"/>
    </source>
</evidence>
<feature type="transmembrane region" description="Helical" evidence="6">
    <location>
        <begin position="287"/>
        <end position="305"/>
    </location>
</feature>
<dbReference type="RefSeq" id="WP_111313268.1">
    <property type="nucleotide sequence ID" value="NZ_QEQD01000007.1"/>
</dbReference>
<keyword evidence="3 6" id="KW-0812">Transmembrane</keyword>
<dbReference type="NCBIfam" id="TIGR00785">
    <property type="entry name" value="dass"/>
    <property type="match status" value="1"/>
</dbReference>
<dbReference type="GO" id="GO:0015141">
    <property type="term" value="F:succinate transmembrane transporter activity"/>
    <property type="evidence" value="ECO:0007669"/>
    <property type="project" value="UniProtKB-ARBA"/>
</dbReference>
<feature type="transmembrane region" description="Helical" evidence="6">
    <location>
        <begin position="12"/>
        <end position="29"/>
    </location>
</feature>
<feature type="transmembrane region" description="Helical" evidence="6">
    <location>
        <begin position="253"/>
        <end position="275"/>
    </location>
</feature>
<dbReference type="InterPro" id="IPR031312">
    <property type="entry name" value="Na/sul_symport_CS"/>
</dbReference>
<evidence type="ECO:0000256" key="4">
    <source>
        <dbReference type="ARBA" id="ARBA00022989"/>
    </source>
</evidence>
<proteinExistence type="predicted"/>
<reference evidence="8 9" key="1">
    <citation type="submission" date="2018-05" db="EMBL/GenBank/DDBJ databases">
        <title>Draft Genome Sequences for a Diverse set of 7 Haemophilus Species.</title>
        <authorList>
            <person name="Nichols M."/>
            <person name="Topaz N."/>
            <person name="Wang X."/>
            <person name="Wang X."/>
            <person name="Boxrud D."/>
        </authorList>
    </citation>
    <scope>NUCLEOTIDE SEQUENCE [LARGE SCALE GENOMIC DNA]</scope>
    <source>
        <strain evidence="8 9">C2010039593</strain>
    </source>
</reference>
<protein>
    <submittedName>
        <fullName evidence="8">SLC13/DASS family transporter</fullName>
    </submittedName>
</protein>
<dbReference type="InterPro" id="IPR004680">
    <property type="entry name" value="Cit_transptr-like_dom"/>
</dbReference>
<feature type="transmembrane region" description="Helical" evidence="6">
    <location>
        <begin position="207"/>
        <end position="230"/>
    </location>
</feature>
<dbReference type="AlphaFoldDB" id="A0A369Z9S0"/>
<gene>
    <name evidence="8" type="ORF">DPV98_07575</name>
</gene>
<keyword evidence="5 6" id="KW-0472">Membrane</keyword>
<feature type="transmembrane region" description="Helical" evidence="6">
    <location>
        <begin position="317"/>
        <end position="334"/>
    </location>
</feature>
<dbReference type="EMBL" id="QEQD01000007">
    <property type="protein sequence ID" value="RDF02684.1"/>
    <property type="molecule type" value="Genomic_DNA"/>
</dbReference>
<dbReference type="PANTHER" id="PTHR10283">
    <property type="entry name" value="SOLUTE CARRIER FAMILY 13 MEMBER"/>
    <property type="match status" value="1"/>
</dbReference>
<evidence type="ECO:0000313" key="8">
    <source>
        <dbReference type="EMBL" id="RDF02684.1"/>
    </source>
</evidence>